<gene>
    <name evidence="2" type="ORF">QBC47DRAFT_304575</name>
</gene>
<keyword evidence="3" id="KW-1185">Reference proteome</keyword>
<feature type="domain" description="2EXR" evidence="1">
    <location>
        <begin position="3"/>
        <end position="81"/>
    </location>
</feature>
<dbReference type="AlphaFoldDB" id="A0AAJ0BA25"/>
<sequence length="337" mass="37842">MSFPQFSLLPGELRNQIWDHASASPTPQIHFLHRTKPRSPQWIDWDMLLTPDRESGARNQVSLGLTCRDARAALLRRFSGLDNNSKSLTLLRVSALEAAAADKTVRVRLDLGRDVICFGSPDAGPREADEALDWGEWSHLVFSTARKFAVRYQGRYGSLAEETPASRYGQHLLWPDCLHLARLRPGQRQEEEEEEETPMCTRCVANVMRRFVDLREFWLIVDGCGRESTGEIMGEVLAEDEGVGLFEESGKAKRPREFQSFGRTYFEVVAPEERIELQGPMEALAAIRNTLVCSLLCFGDRVNPVRPRLLRSATHPLGQRPSDSDCCHGGMGCDTAA</sequence>
<comment type="caution">
    <text evidence="2">The sequence shown here is derived from an EMBL/GenBank/DDBJ whole genome shotgun (WGS) entry which is preliminary data.</text>
</comment>
<accession>A0AAJ0BA25</accession>
<dbReference type="Proteomes" id="UP001239445">
    <property type="component" value="Unassembled WGS sequence"/>
</dbReference>
<reference evidence="2" key="1">
    <citation type="submission" date="2023-06" db="EMBL/GenBank/DDBJ databases">
        <title>Genome-scale phylogeny and comparative genomics of the fungal order Sordariales.</title>
        <authorList>
            <consortium name="Lawrence Berkeley National Laboratory"/>
            <person name="Hensen N."/>
            <person name="Bonometti L."/>
            <person name="Westerberg I."/>
            <person name="Brannstrom I.O."/>
            <person name="Guillou S."/>
            <person name="Cros-Aarteil S."/>
            <person name="Calhoun S."/>
            <person name="Haridas S."/>
            <person name="Kuo A."/>
            <person name="Mondo S."/>
            <person name="Pangilinan J."/>
            <person name="Riley R."/>
            <person name="Labutti K."/>
            <person name="Andreopoulos B."/>
            <person name="Lipzen A."/>
            <person name="Chen C."/>
            <person name="Yanf M."/>
            <person name="Daum C."/>
            <person name="Ng V."/>
            <person name="Clum A."/>
            <person name="Steindorff A."/>
            <person name="Ohm R."/>
            <person name="Martin F."/>
            <person name="Silar P."/>
            <person name="Natvig D."/>
            <person name="Lalanne C."/>
            <person name="Gautier V."/>
            <person name="Ament-Velasquez S.L."/>
            <person name="Kruys A."/>
            <person name="Hutchinson M.I."/>
            <person name="Powell A.J."/>
            <person name="Barry K."/>
            <person name="Miller A.N."/>
            <person name="Grigoriev I.V."/>
            <person name="Debuchy R."/>
            <person name="Gladieux P."/>
            <person name="Thoren M.H."/>
            <person name="Johannesson H."/>
        </authorList>
    </citation>
    <scope>NUCLEOTIDE SEQUENCE</scope>
    <source>
        <strain evidence="2">PSN4</strain>
    </source>
</reference>
<evidence type="ECO:0000259" key="1">
    <source>
        <dbReference type="Pfam" id="PF20150"/>
    </source>
</evidence>
<name>A0AAJ0BA25_9PEZI</name>
<protein>
    <recommendedName>
        <fullName evidence="1">2EXR domain-containing protein</fullName>
    </recommendedName>
</protein>
<evidence type="ECO:0000313" key="2">
    <source>
        <dbReference type="EMBL" id="KAK1752947.1"/>
    </source>
</evidence>
<organism evidence="2 3">
    <name type="scientific">Echria macrotheca</name>
    <dbReference type="NCBI Taxonomy" id="438768"/>
    <lineage>
        <taxon>Eukaryota</taxon>
        <taxon>Fungi</taxon>
        <taxon>Dikarya</taxon>
        <taxon>Ascomycota</taxon>
        <taxon>Pezizomycotina</taxon>
        <taxon>Sordariomycetes</taxon>
        <taxon>Sordariomycetidae</taxon>
        <taxon>Sordariales</taxon>
        <taxon>Schizotheciaceae</taxon>
        <taxon>Echria</taxon>
    </lineage>
</organism>
<proteinExistence type="predicted"/>
<evidence type="ECO:0000313" key="3">
    <source>
        <dbReference type="Proteomes" id="UP001239445"/>
    </source>
</evidence>
<dbReference type="EMBL" id="MU839838">
    <property type="protein sequence ID" value="KAK1752947.1"/>
    <property type="molecule type" value="Genomic_DNA"/>
</dbReference>
<dbReference type="InterPro" id="IPR045518">
    <property type="entry name" value="2EXR"/>
</dbReference>
<dbReference type="Pfam" id="PF20150">
    <property type="entry name" value="2EXR"/>
    <property type="match status" value="1"/>
</dbReference>